<gene>
    <name evidence="1" type="ORF">J2Z71_000032</name>
</gene>
<protein>
    <submittedName>
        <fullName evidence="1">Nucleoside 2-deoxyribosyltransferase</fullName>
    </submittedName>
</protein>
<evidence type="ECO:0000313" key="2">
    <source>
        <dbReference type="Proteomes" id="UP001519306"/>
    </source>
</evidence>
<organism evidence="1 2">
    <name type="scientific">Peptoniphilus stercorisuis</name>
    <dbReference type="NCBI Taxonomy" id="1436965"/>
    <lineage>
        <taxon>Bacteria</taxon>
        <taxon>Bacillati</taxon>
        <taxon>Bacillota</taxon>
        <taxon>Tissierellia</taxon>
        <taxon>Tissierellales</taxon>
        <taxon>Peptoniphilaceae</taxon>
        <taxon>Peptoniphilus</taxon>
    </lineage>
</organism>
<evidence type="ECO:0000313" key="1">
    <source>
        <dbReference type="EMBL" id="MBP2024517.1"/>
    </source>
</evidence>
<sequence>MKKFTGYFASHFFNDAMFTWTEKVASRIEKETELSLYVPQRNSSINDKKNNDDIITDIAISKADTLELKSANILIANLDGLTIDDGVSAEIMAHGVISEMEDEYNINTDFPRMIIGIITDMRYAGTGDNHLYRNLMIIGKVKEHGHIVVGYPSDDSYIDEVIKLINNFIEEHK</sequence>
<dbReference type="EMBL" id="JAGGLJ010000001">
    <property type="protein sequence ID" value="MBP2024517.1"/>
    <property type="molecule type" value="Genomic_DNA"/>
</dbReference>
<dbReference type="InterPro" id="IPR007710">
    <property type="entry name" value="Nucleoside_deoxyribTrfase"/>
</dbReference>
<comment type="caution">
    <text evidence="1">The sequence shown here is derived from an EMBL/GenBank/DDBJ whole genome shotgun (WGS) entry which is preliminary data.</text>
</comment>
<dbReference type="Pfam" id="PF05014">
    <property type="entry name" value="Nuc_deoxyrib_tr"/>
    <property type="match status" value="1"/>
</dbReference>
<keyword evidence="2" id="KW-1185">Reference proteome</keyword>
<dbReference type="SUPFAM" id="SSF52309">
    <property type="entry name" value="N-(deoxy)ribosyltransferase-like"/>
    <property type="match status" value="1"/>
</dbReference>
<reference evidence="1 2" key="1">
    <citation type="submission" date="2021-03" db="EMBL/GenBank/DDBJ databases">
        <title>Genomic Encyclopedia of Type Strains, Phase IV (KMG-IV): sequencing the most valuable type-strain genomes for metagenomic binning, comparative biology and taxonomic classification.</title>
        <authorList>
            <person name="Goeker M."/>
        </authorList>
    </citation>
    <scope>NUCLEOTIDE SEQUENCE [LARGE SCALE GENOMIC DNA]</scope>
    <source>
        <strain evidence="1 2">DSM 27563</strain>
    </source>
</reference>
<accession>A0ABS4K9S3</accession>
<dbReference type="Gene3D" id="3.40.50.450">
    <property type="match status" value="1"/>
</dbReference>
<proteinExistence type="predicted"/>
<dbReference type="Proteomes" id="UP001519306">
    <property type="component" value="Unassembled WGS sequence"/>
</dbReference>
<dbReference type="RefSeq" id="WP_210059823.1">
    <property type="nucleotide sequence ID" value="NZ_JAGGLJ010000001.1"/>
</dbReference>
<name>A0ABS4K9S3_9FIRM</name>